<dbReference type="EMBL" id="SMSJ01000199">
    <property type="protein sequence ID" value="TDH57860.1"/>
    <property type="molecule type" value="Genomic_DNA"/>
</dbReference>
<gene>
    <name evidence="2" type="ORF">E2C06_35690</name>
</gene>
<feature type="transmembrane region" description="Helical" evidence="1">
    <location>
        <begin position="34"/>
        <end position="57"/>
    </location>
</feature>
<organism evidence="2 3">
    <name type="scientific">Dankookia rubra</name>
    <dbReference type="NCBI Taxonomy" id="1442381"/>
    <lineage>
        <taxon>Bacteria</taxon>
        <taxon>Pseudomonadati</taxon>
        <taxon>Pseudomonadota</taxon>
        <taxon>Alphaproteobacteria</taxon>
        <taxon>Acetobacterales</taxon>
        <taxon>Roseomonadaceae</taxon>
        <taxon>Dankookia</taxon>
    </lineage>
</organism>
<accession>A0A4R5Q4I7</accession>
<evidence type="ECO:0000313" key="3">
    <source>
        <dbReference type="Proteomes" id="UP000295096"/>
    </source>
</evidence>
<keyword evidence="1" id="KW-0472">Membrane</keyword>
<proteinExistence type="predicted"/>
<keyword evidence="1" id="KW-0812">Transmembrane</keyword>
<protein>
    <submittedName>
        <fullName evidence="2">Uncharacterized protein</fullName>
    </submittedName>
</protein>
<name>A0A4R5Q4I7_9PROT</name>
<evidence type="ECO:0000256" key="1">
    <source>
        <dbReference type="SAM" id="Phobius"/>
    </source>
</evidence>
<keyword evidence="1" id="KW-1133">Transmembrane helix</keyword>
<dbReference type="AlphaFoldDB" id="A0A4R5Q4I7"/>
<dbReference type="OrthoDB" id="9812349at2"/>
<sequence>MTVLTRCGHGMPPQPDRPDHQTMAIAADLGRIKFLLVFLVKFNPISSDYVMFVTAGLTSRPGAWALLLFCPEVELVGAFWASVCVGVKRQIYRDRP</sequence>
<dbReference type="RefSeq" id="WP_133293279.1">
    <property type="nucleotide sequence ID" value="NZ_SMSJ01000199.1"/>
</dbReference>
<evidence type="ECO:0000313" key="2">
    <source>
        <dbReference type="EMBL" id="TDH57860.1"/>
    </source>
</evidence>
<dbReference type="Proteomes" id="UP000295096">
    <property type="component" value="Unassembled WGS sequence"/>
</dbReference>
<feature type="transmembrane region" description="Helical" evidence="1">
    <location>
        <begin position="63"/>
        <end position="87"/>
    </location>
</feature>
<keyword evidence="3" id="KW-1185">Reference proteome</keyword>
<comment type="caution">
    <text evidence="2">The sequence shown here is derived from an EMBL/GenBank/DDBJ whole genome shotgun (WGS) entry which is preliminary data.</text>
</comment>
<reference evidence="2 3" key="1">
    <citation type="journal article" date="2016" name="J. Microbiol.">
        <title>Dankookia rubra gen. nov., sp. nov., an alphaproteobacterium isolated from sediment of a shallow stream.</title>
        <authorList>
            <person name="Kim W.H."/>
            <person name="Kim D.H."/>
            <person name="Kang K."/>
            <person name="Ahn T.Y."/>
        </authorList>
    </citation>
    <scope>NUCLEOTIDE SEQUENCE [LARGE SCALE GENOMIC DNA]</scope>
    <source>
        <strain evidence="2 3">JCM30602</strain>
    </source>
</reference>